<dbReference type="InterPro" id="IPR016066">
    <property type="entry name" value="A-D-PHexomutase_CS"/>
</dbReference>
<comment type="similarity">
    <text evidence="1 7 8">Belongs to the phosphohexose mutase family.</text>
</comment>
<dbReference type="EMBL" id="VBAO01000221">
    <property type="protein sequence ID" value="TMI80437.1"/>
    <property type="molecule type" value="Genomic_DNA"/>
</dbReference>
<dbReference type="GO" id="GO:0008966">
    <property type="term" value="F:phosphoglucosamine mutase activity"/>
    <property type="evidence" value="ECO:0007669"/>
    <property type="project" value="UniProtKB-UniRule"/>
</dbReference>
<dbReference type="SUPFAM" id="SSF55957">
    <property type="entry name" value="Phosphoglucomutase, C-terminal domain"/>
    <property type="match status" value="1"/>
</dbReference>
<gene>
    <name evidence="7 14" type="primary">glmM</name>
    <name evidence="14" type="ORF">E6H04_08665</name>
</gene>
<comment type="caution">
    <text evidence="14">The sequence shown here is derived from an EMBL/GenBank/DDBJ whole genome shotgun (WGS) entry which is preliminary data.</text>
</comment>
<dbReference type="AlphaFoldDB" id="A0A537JA64"/>
<feature type="binding site" evidence="7">
    <location>
        <position position="240"/>
    </location>
    <ligand>
        <name>Mg(2+)</name>
        <dbReference type="ChEBI" id="CHEBI:18420"/>
    </ligand>
</feature>
<dbReference type="PRINTS" id="PR00509">
    <property type="entry name" value="PGMPMM"/>
</dbReference>
<dbReference type="EC" id="5.4.2.10" evidence="7 9"/>
<dbReference type="InterPro" id="IPR005841">
    <property type="entry name" value="Alpha-D-phosphohexomutase_SF"/>
</dbReference>
<evidence type="ECO:0000313" key="14">
    <source>
        <dbReference type="EMBL" id="TMI80437.1"/>
    </source>
</evidence>
<organism evidence="14 15">
    <name type="scientific">Candidatus Segetimicrobium genomatis</name>
    <dbReference type="NCBI Taxonomy" id="2569760"/>
    <lineage>
        <taxon>Bacteria</taxon>
        <taxon>Bacillati</taxon>
        <taxon>Candidatus Sysuimicrobiota</taxon>
        <taxon>Candidatus Sysuimicrobiia</taxon>
        <taxon>Candidatus Sysuimicrobiales</taxon>
        <taxon>Candidatus Segetimicrobiaceae</taxon>
        <taxon>Candidatus Segetimicrobium</taxon>
    </lineage>
</organism>
<feature type="binding site" evidence="7">
    <location>
        <position position="238"/>
    </location>
    <ligand>
        <name>Mg(2+)</name>
        <dbReference type="ChEBI" id="CHEBI:18420"/>
    </ligand>
</feature>
<comment type="catalytic activity">
    <reaction evidence="6 7 9">
        <text>alpha-D-glucosamine 1-phosphate = D-glucosamine 6-phosphate</text>
        <dbReference type="Rhea" id="RHEA:23424"/>
        <dbReference type="ChEBI" id="CHEBI:58516"/>
        <dbReference type="ChEBI" id="CHEBI:58725"/>
        <dbReference type="EC" id="5.4.2.10"/>
    </reaction>
</comment>
<dbReference type="InterPro" id="IPR005845">
    <property type="entry name" value="A-D-PHexomutase_a/b/a-II"/>
</dbReference>
<dbReference type="GO" id="GO:0006048">
    <property type="term" value="P:UDP-N-acetylglucosamine biosynthetic process"/>
    <property type="evidence" value="ECO:0007669"/>
    <property type="project" value="TreeGrafter"/>
</dbReference>
<feature type="domain" description="Alpha-D-phosphohexomutase C-terminal" evidence="10">
    <location>
        <begin position="371"/>
        <end position="437"/>
    </location>
</feature>
<dbReference type="CDD" id="cd05802">
    <property type="entry name" value="GlmM"/>
    <property type="match status" value="1"/>
</dbReference>
<keyword evidence="4 7" id="KW-0460">Magnesium</keyword>
<feature type="active site" description="Phosphoserine intermediate" evidence="7">
    <location>
        <position position="99"/>
    </location>
</feature>
<evidence type="ECO:0000256" key="6">
    <source>
        <dbReference type="ARBA" id="ARBA00050364"/>
    </source>
</evidence>
<dbReference type="Pfam" id="PF00408">
    <property type="entry name" value="PGM_PMM_IV"/>
    <property type="match status" value="1"/>
</dbReference>
<feature type="modified residue" description="Phosphoserine" evidence="7">
    <location>
        <position position="99"/>
    </location>
</feature>
<protein>
    <recommendedName>
        <fullName evidence="7 9">Phosphoglucosamine mutase</fullName>
        <ecNumber evidence="7 9">5.4.2.10</ecNumber>
    </recommendedName>
</protein>
<evidence type="ECO:0000259" key="13">
    <source>
        <dbReference type="Pfam" id="PF02880"/>
    </source>
</evidence>
<evidence type="ECO:0000256" key="8">
    <source>
        <dbReference type="RuleBase" id="RU004326"/>
    </source>
</evidence>
<comment type="function">
    <text evidence="7 9">Catalyzes the conversion of glucosamine-6-phosphate to glucosamine-1-phosphate.</text>
</comment>
<name>A0A537JA64_9BACT</name>
<evidence type="ECO:0000256" key="1">
    <source>
        <dbReference type="ARBA" id="ARBA00010231"/>
    </source>
</evidence>
<dbReference type="InterPro" id="IPR050060">
    <property type="entry name" value="Phosphoglucosamine_mutase"/>
</dbReference>
<keyword evidence="5 7" id="KW-0413">Isomerase</keyword>
<feature type="binding site" description="via phosphate group" evidence="7">
    <location>
        <position position="99"/>
    </location>
    <ligand>
        <name>Mg(2+)</name>
        <dbReference type="ChEBI" id="CHEBI:18420"/>
    </ligand>
</feature>
<comment type="PTM">
    <text evidence="7">Activated by phosphorylation.</text>
</comment>
<dbReference type="SUPFAM" id="SSF53738">
    <property type="entry name" value="Phosphoglucomutase, first 3 domains"/>
    <property type="match status" value="3"/>
</dbReference>
<dbReference type="InterPro" id="IPR005846">
    <property type="entry name" value="A-D-PHexomutase_a/b/a-III"/>
</dbReference>
<evidence type="ECO:0000256" key="3">
    <source>
        <dbReference type="ARBA" id="ARBA00022723"/>
    </source>
</evidence>
<dbReference type="Proteomes" id="UP000320048">
    <property type="component" value="Unassembled WGS sequence"/>
</dbReference>
<keyword evidence="3 7" id="KW-0479">Metal-binding</keyword>
<comment type="cofactor">
    <cofactor evidence="7">
        <name>Mg(2+)</name>
        <dbReference type="ChEBI" id="CHEBI:18420"/>
    </cofactor>
    <text evidence="7">Binds 1 Mg(2+) ion per subunit.</text>
</comment>
<dbReference type="GO" id="GO:0000287">
    <property type="term" value="F:magnesium ion binding"/>
    <property type="evidence" value="ECO:0007669"/>
    <property type="project" value="UniProtKB-UniRule"/>
</dbReference>
<proteinExistence type="inferred from homology"/>
<keyword evidence="2 7" id="KW-0597">Phosphoprotein</keyword>
<evidence type="ECO:0000256" key="7">
    <source>
        <dbReference type="HAMAP-Rule" id="MF_01554"/>
    </source>
</evidence>
<evidence type="ECO:0000256" key="9">
    <source>
        <dbReference type="RuleBase" id="RU004327"/>
    </source>
</evidence>
<dbReference type="PROSITE" id="PS00710">
    <property type="entry name" value="PGM_PMM"/>
    <property type="match status" value="1"/>
</dbReference>
<dbReference type="GO" id="GO:0005829">
    <property type="term" value="C:cytosol"/>
    <property type="evidence" value="ECO:0007669"/>
    <property type="project" value="TreeGrafter"/>
</dbReference>
<feature type="domain" description="Alpha-D-phosphohexomutase alpha/beta/alpha" evidence="13">
    <location>
        <begin position="255"/>
        <end position="361"/>
    </location>
</feature>
<dbReference type="PANTHER" id="PTHR42946:SF1">
    <property type="entry name" value="PHOSPHOGLUCOMUTASE (ALPHA-D-GLUCOSE-1,6-BISPHOSPHATE-DEPENDENT)"/>
    <property type="match status" value="1"/>
</dbReference>
<feature type="domain" description="Alpha-D-phosphohexomutase alpha/beta/alpha" evidence="11">
    <location>
        <begin position="3"/>
        <end position="131"/>
    </location>
</feature>
<dbReference type="NCBIfam" id="TIGR01455">
    <property type="entry name" value="glmM"/>
    <property type="match status" value="1"/>
</dbReference>
<dbReference type="GO" id="GO:0009252">
    <property type="term" value="P:peptidoglycan biosynthetic process"/>
    <property type="evidence" value="ECO:0007669"/>
    <property type="project" value="TreeGrafter"/>
</dbReference>
<dbReference type="FunFam" id="3.40.120.10:FF:000003">
    <property type="entry name" value="Phosphoglucosamine mutase"/>
    <property type="match status" value="1"/>
</dbReference>
<dbReference type="Pfam" id="PF02879">
    <property type="entry name" value="PGM_PMM_II"/>
    <property type="match status" value="1"/>
</dbReference>
<dbReference type="Pfam" id="PF02880">
    <property type="entry name" value="PGM_PMM_III"/>
    <property type="match status" value="1"/>
</dbReference>
<sequence length="461" mass="47892">MGRLFGTDGIRGIANADLSTELVDRVARAAVAVLAGAGRGRFALGRDPRISGDLLEAAMAAGICSAGSDVLRLGVLPTPGVAHLSRALAVSAGIVISASHNPVEDNGVKFFAGTGFKLPDAMEAAIEAAIDGVAGRSRPTGSEVGRIHEVPDAGERYLAFALGLARGRLGGWRVALDCANGAMSRIAPALWERLGATVIPLYAAPDGTNINVGCGSTHPEVIQQAVVAHRADLGFAHDGDGDRVIAADRRGRLIDGDTIMGITALHRHARAQLPGALVVATVMSNLGLEQALRGAGIRLERVRVGDRYVLERMLETGARVGGEQSGHVLFLDRATTGDGLVTAIELTNAILESGRALEDLSAPFVRYPQVLLNVRVANPGRWATDPVIATAAAQAEQRLGTRGRLLIRASGTEPLVRVMVEHEDAATAELIARQLCDLIGRRLGGTASAAVPEEETAGGGP</sequence>
<evidence type="ECO:0000256" key="2">
    <source>
        <dbReference type="ARBA" id="ARBA00022553"/>
    </source>
</evidence>
<evidence type="ECO:0000259" key="11">
    <source>
        <dbReference type="Pfam" id="PF02878"/>
    </source>
</evidence>
<dbReference type="Gene3D" id="3.40.120.10">
    <property type="entry name" value="Alpha-D-Glucose-1,6-Bisphosphate, subunit A, domain 3"/>
    <property type="match status" value="3"/>
</dbReference>
<dbReference type="GO" id="GO:0004615">
    <property type="term" value="F:phosphomannomutase activity"/>
    <property type="evidence" value="ECO:0007669"/>
    <property type="project" value="TreeGrafter"/>
</dbReference>
<dbReference type="InterPro" id="IPR005843">
    <property type="entry name" value="A-D-PHexomutase_C"/>
</dbReference>
<dbReference type="Pfam" id="PF02878">
    <property type="entry name" value="PGM_PMM_I"/>
    <property type="match status" value="1"/>
</dbReference>
<feature type="binding site" evidence="7">
    <location>
        <position position="242"/>
    </location>
    <ligand>
        <name>Mg(2+)</name>
        <dbReference type="ChEBI" id="CHEBI:18420"/>
    </ligand>
</feature>
<evidence type="ECO:0000256" key="4">
    <source>
        <dbReference type="ARBA" id="ARBA00022842"/>
    </source>
</evidence>
<dbReference type="FunFam" id="3.30.310.50:FF:000001">
    <property type="entry name" value="Phosphoglucosamine mutase"/>
    <property type="match status" value="1"/>
</dbReference>
<dbReference type="PANTHER" id="PTHR42946">
    <property type="entry name" value="PHOSPHOHEXOSE MUTASE"/>
    <property type="match status" value="1"/>
</dbReference>
<dbReference type="HAMAP" id="MF_01554_B">
    <property type="entry name" value="GlmM_B"/>
    <property type="match status" value="1"/>
</dbReference>
<evidence type="ECO:0000256" key="5">
    <source>
        <dbReference type="ARBA" id="ARBA00023235"/>
    </source>
</evidence>
<dbReference type="InterPro" id="IPR016055">
    <property type="entry name" value="A-D-PHexomutase_a/b/a-I/II/III"/>
</dbReference>
<evidence type="ECO:0000259" key="10">
    <source>
        <dbReference type="Pfam" id="PF00408"/>
    </source>
</evidence>
<reference evidence="14 15" key="1">
    <citation type="journal article" date="2019" name="Nat. Microbiol.">
        <title>Mediterranean grassland soil C-N compound turnover is dependent on rainfall and depth, and is mediated by genomically divergent microorganisms.</title>
        <authorList>
            <person name="Diamond S."/>
            <person name="Andeer P.F."/>
            <person name="Li Z."/>
            <person name="Crits-Christoph A."/>
            <person name="Burstein D."/>
            <person name="Anantharaman K."/>
            <person name="Lane K.R."/>
            <person name="Thomas B.C."/>
            <person name="Pan C."/>
            <person name="Northen T.R."/>
            <person name="Banfield J.F."/>
        </authorList>
    </citation>
    <scope>NUCLEOTIDE SEQUENCE [LARGE SCALE GENOMIC DNA]</scope>
    <source>
        <strain evidence="14">NP_7</strain>
    </source>
</reference>
<accession>A0A537JA64</accession>
<dbReference type="FunFam" id="3.40.120.10:FF:000001">
    <property type="entry name" value="Phosphoglucosamine mutase"/>
    <property type="match status" value="1"/>
</dbReference>
<evidence type="ECO:0000259" key="12">
    <source>
        <dbReference type="Pfam" id="PF02879"/>
    </source>
</evidence>
<feature type="domain" description="Alpha-D-phosphohexomutase alpha/beta/alpha" evidence="12">
    <location>
        <begin position="171"/>
        <end position="251"/>
    </location>
</feature>
<evidence type="ECO:0000313" key="15">
    <source>
        <dbReference type="Proteomes" id="UP000320048"/>
    </source>
</evidence>
<dbReference type="InterPro" id="IPR005844">
    <property type="entry name" value="A-D-PHexomutase_a/b/a-I"/>
</dbReference>
<dbReference type="Gene3D" id="3.30.310.50">
    <property type="entry name" value="Alpha-D-phosphohexomutase, C-terminal domain"/>
    <property type="match status" value="1"/>
</dbReference>
<dbReference type="InterPro" id="IPR006352">
    <property type="entry name" value="GlmM_bact"/>
</dbReference>
<dbReference type="GO" id="GO:0005975">
    <property type="term" value="P:carbohydrate metabolic process"/>
    <property type="evidence" value="ECO:0007669"/>
    <property type="project" value="InterPro"/>
</dbReference>
<dbReference type="InterPro" id="IPR036900">
    <property type="entry name" value="A-D-PHexomutase_C_sf"/>
</dbReference>